<name>A0A074Z3I9_OPIVI</name>
<dbReference type="SMART" id="SM00198">
    <property type="entry name" value="SCP"/>
    <property type="match status" value="1"/>
</dbReference>
<accession>A0A074Z3I9</accession>
<feature type="chain" id="PRO_5001703764" description="SCP domain-containing protein" evidence="2">
    <location>
        <begin position="23"/>
        <end position="250"/>
    </location>
</feature>
<dbReference type="SUPFAM" id="SSF55797">
    <property type="entry name" value="PR-1-like"/>
    <property type="match status" value="1"/>
</dbReference>
<dbReference type="InterPro" id="IPR001283">
    <property type="entry name" value="CRISP-related"/>
</dbReference>
<dbReference type="PRINTS" id="PR00837">
    <property type="entry name" value="V5TPXLIKE"/>
</dbReference>
<dbReference type="RefSeq" id="XP_009174651.1">
    <property type="nucleotide sequence ID" value="XM_009176387.1"/>
</dbReference>
<dbReference type="InterPro" id="IPR014044">
    <property type="entry name" value="CAP_dom"/>
</dbReference>
<evidence type="ECO:0000313" key="5">
    <source>
        <dbReference type="Proteomes" id="UP000054324"/>
    </source>
</evidence>
<feature type="signal peptide" evidence="2">
    <location>
        <begin position="1"/>
        <end position="22"/>
    </location>
</feature>
<feature type="region of interest" description="Disordered" evidence="1">
    <location>
        <begin position="178"/>
        <end position="213"/>
    </location>
</feature>
<dbReference type="CTD" id="20329219"/>
<dbReference type="Pfam" id="PF00188">
    <property type="entry name" value="CAP"/>
    <property type="match status" value="1"/>
</dbReference>
<dbReference type="AlphaFoldDB" id="A0A074Z3I9"/>
<dbReference type="OrthoDB" id="674273at2759"/>
<dbReference type="Gene3D" id="3.40.33.10">
    <property type="entry name" value="CAP"/>
    <property type="match status" value="1"/>
</dbReference>
<evidence type="ECO:0000313" key="4">
    <source>
        <dbReference type="EMBL" id="KER21616.1"/>
    </source>
</evidence>
<feature type="domain" description="SCP" evidence="3">
    <location>
        <begin position="27"/>
        <end position="166"/>
    </location>
</feature>
<feature type="compositionally biased region" description="Polar residues" evidence="1">
    <location>
        <begin position="202"/>
        <end position="213"/>
    </location>
</feature>
<sequence>MCEIKLTAYVLLLTCSIQLSRAKTTQEQKTKFLDMHNELREKIRKCTLSGQPPVRGNYELMTWDEAVEAQAQKWSDKCIFGHGESEGVGQNAAFASSVEQAVNLWMAEHVDYNLEANTCTHGKTCLHYTQMVWASSTLLGCGVTECPKNGTTVFICDYKPPGNYEGARPYEAGTQADCVTSSTSPPTITPTTAGQPDEDVTPESSMNETSVTETTSDCENLWQKKTIVVIKYILFTLVPVLTQKLLFPQQ</sequence>
<dbReference type="GeneID" id="20329219"/>
<reference evidence="4 5" key="1">
    <citation type="submission" date="2013-11" db="EMBL/GenBank/DDBJ databases">
        <title>Opisthorchis viverrini - life in the bile duct.</title>
        <authorList>
            <person name="Young N.D."/>
            <person name="Nagarajan N."/>
            <person name="Lin S.J."/>
            <person name="Korhonen P.K."/>
            <person name="Jex A.R."/>
            <person name="Hall R.S."/>
            <person name="Safavi-Hemami H."/>
            <person name="Kaewkong W."/>
            <person name="Bertrand D."/>
            <person name="Gao S."/>
            <person name="Seet Q."/>
            <person name="Wongkham S."/>
            <person name="Teh B.T."/>
            <person name="Wongkham C."/>
            <person name="Intapan P.M."/>
            <person name="Maleewong W."/>
            <person name="Yang X."/>
            <person name="Hu M."/>
            <person name="Wang Z."/>
            <person name="Hofmann A."/>
            <person name="Sternberg P.W."/>
            <person name="Tan P."/>
            <person name="Wang J."/>
            <person name="Gasser R.B."/>
        </authorList>
    </citation>
    <scope>NUCLEOTIDE SEQUENCE [LARGE SCALE GENOMIC DNA]</scope>
</reference>
<gene>
    <name evidence="4" type="ORF">T265_15053</name>
</gene>
<dbReference type="EMBL" id="KL596954">
    <property type="protein sequence ID" value="KER21616.1"/>
    <property type="molecule type" value="Genomic_DNA"/>
</dbReference>
<keyword evidence="2" id="KW-0732">Signal</keyword>
<protein>
    <recommendedName>
        <fullName evidence="3">SCP domain-containing protein</fullName>
    </recommendedName>
</protein>
<dbReference type="KEGG" id="ovi:T265_15053"/>
<organism evidence="4 5">
    <name type="scientific">Opisthorchis viverrini</name>
    <name type="common">Southeast Asian liver fluke</name>
    <dbReference type="NCBI Taxonomy" id="6198"/>
    <lineage>
        <taxon>Eukaryota</taxon>
        <taxon>Metazoa</taxon>
        <taxon>Spiralia</taxon>
        <taxon>Lophotrochozoa</taxon>
        <taxon>Platyhelminthes</taxon>
        <taxon>Trematoda</taxon>
        <taxon>Digenea</taxon>
        <taxon>Opisthorchiida</taxon>
        <taxon>Opisthorchiata</taxon>
        <taxon>Opisthorchiidae</taxon>
        <taxon>Opisthorchis</taxon>
    </lineage>
</organism>
<feature type="compositionally biased region" description="Low complexity" evidence="1">
    <location>
        <begin position="180"/>
        <end position="192"/>
    </location>
</feature>
<dbReference type="STRING" id="6198.A0A074Z3I9"/>
<evidence type="ECO:0000256" key="2">
    <source>
        <dbReference type="SAM" id="SignalP"/>
    </source>
</evidence>
<proteinExistence type="predicted"/>
<dbReference type="InterPro" id="IPR035940">
    <property type="entry name" value="CAP_sf"/>
</dbReference>
<keyword evidence="5" id="KW-1185">Reference proteome</keyword>
<dbReference type="PANTHER" id="PTHR10334">
    <property type="entry name" value="CYSTEINE-RICH SECRETORY PROTEIN-RELATED"/>
    <property type="match status" value="1"/>
</dbReference>
<evidence type="ECO:0000256" key="1">
    <source>
        <dbReference type="SAM" id="MobiDB-lite"/>
    </source>
</evidence>
<evidence type="ECO:0000259" key="3">
    <source>
        <dbReference type="SMART" id="SM00198"/>
    </source>
</evidence>
<dbReference type="Proteomes" id="UP000054324">
    <property type="component" value="Unassembled WGS sequence"/>
</dbReference>